<dbReference type="VEuPathDB" id="CryptoDB:GNI_010750"/>
<sequence>MWLTLAIMTGCMMIIFAIYEDDSQWLYDPFYNYSFASCGPHICICPPFLTCCLPIVAQVYGPENLDTVFVQTLKIVPVGCIDDKLLIAPDDAFHDLRTRAKSCLEKNELYIAPHAAHVLSKLDRRIFGVTPPSPATQNTMARCQTTKTHTTPVLAGAPSPASGCPSVVGPISVVGPTSVAGPTPVRPSEADKVAKVDNAESGRNVPAAQRRAGSIKSFMTESPCPPSLVEASSAKAGSAKAGSAIVSTVQTDFSPVAACFREEPSSPAVPARKQRRKAGKKDRIGSTTLQQSTAILQQSTATLQQSTTTVQESPAAAVRKSSPLGLTQMVAECTPNIFADEELFPKEELFSKEELFPKELVKTSKKTSPSDVTAPQVPADHCGDGGASQRQPTSFLQTSGGTENVRVHQTADGGLSNQSTDQLTYPPLDQRPPTPLDQRPPTPLDQRLFGRFLWGQADREDDTTNAEVSSRSVVGPDAGLLLSGDAVS</sequence>
<keyword evidence="4" id="KW-1185">Reference proteome</keyword>
<feature type="compositionally biased region" description="Polar residues" evidence="1">
    <location>
        <begin position="388"/>
        <end position="402"/>
    </location>
</feature>
<feature type="signal peptide" evidence="2">
    <location>
        <begin position="1"/>
        <end position="17"/>
    </location>
</feature>
<evidence type="ECO:0000256" key="1">
    <source>
        <dbReference type="SAM" id="MobiDB-lite"/>
    </source>
</evidence>
<evidence type="ECO:0000313" key="4">
    <source>
        <dbReference type="Proteomes" id="UP000019763"/>
    </source>
</evidence>
<evidence type="ECO:0000313" key="3">
    <source>
        <dbReference type="EMBL" id="EZG86213.1"/>
    </source>
</evidence>
<feature type="region of interest" description="Disordered" evidence="1">
    <location>
        <begin position="361"/>
        <end position="488"/>
    </location>
</feature>
<dbReference type="Proteomes" id="UP000019763">
    <property type="component" value="Unassembled WGS sequence"/>
</dbReference>
<feature type="region of interest" description="Disordered" evidence="1">
    <location>
        <begin position="264"/>
        <end position="285"/>
    </location>
</feature>
<dbReference type="AlphaFoldDB" id="A0A023BCW6"/>
<comment type="caution">
    <text evidence="3">The sequence shown here is derived from an EMBL/GenBank/DDBJ whole genome shotgun (WGS) entry which is preliminary data.</text>
</comment>
<accession>A0A023BCW6</accession>
<feature type="compositionally biased region" description="Pro residues" evidence="1">
    <location>
        <begin position="429"/>
        <end position="443"/>
    </location>
</feature>
<protein>
    <recommendedName>
        <fullName evidence="5">Transmembrane protein</fullName>
    </recommendedName>
</protein>
<dbReference type="EMBL" id="AFNH02000081">
    <property type="protein sequence ID" value="EZG86213.1"/>
    <property type="molecule type" value="Genomic_DNA"/>
</dbReference>
<organism evidence="3 4">
    <name type="scientific">Gregarina niphandrodes</name>
    <name type="common">Septate eugregarine</name>
    <dbReference type="NCBI Taxonomy" id="110365"/>
    <lineage>
        <taxon>Eukaryota</taxon>
        <taxon>Sar</taxon>
        <taxon>Alveolata</taxon>
        <taxon>Apicomplexa</taxon>
        <taxon>Conoidasida</taxon>
        <taxon>Gregarinasina</taxon>
        <taxon>Eugregarinorida</taxon>
        <taxon>Gregarinidae</taxon>
        <taxon>Gregarina</taxon>
    </lineage>
</organism>
<proteinExistence type="predicted"/>
<evidence type="ECO:0008006" key="5">
    <source>
        <dbReference type="Google" id="ProtNLM"/>
    </source>
</evidence>
<dbReference type="RefSeq" id="XP_011128781.1">
    <property type="nucleotide sequence ID" value="XM_011130479.1"/>
</dbReference>
<reference evidence="3" key="1">
    <citation type="submission" date="2013-12" db="EMBL/GenBank/DDBJ databases">
        <authorList>
            <person name="Omoto C.K."/>
            <person name="Sibley D."/>
            <person name="Venepally P."/>
            <person name="Hadjithomas M."/>
            <person name="Karamycheva S."/>
            <person name="Brunk B."/>
            <person name="Roos D."/>
            <person name="Caler E."/>
            <person name="Lorenzi H."/>
        </authorList>
    </citation>
    <scope>NUCLEOTIDE SEQUENCE</scope>
</reference>
<dbReference type="GeneID" id="22910644"/>
<name>A0A023BCW6_GRENI</name>
<feature type="chain" id="PRO_5001515377" description="Transmembrane protein" evidence="2">
    <location>
        <begin position="18"/>
        <end position="488"/>
    </location>
</feature>
<keyword evidence="2" id="KW-0732">Signal</keyword>
<gene>
    <name evidence="3" type="ORF">GNI_010750</name>
</gene>
<evidence type="ECO:0000256" key="2">
    <source>
        <dbReference type="SAM" id="SignalP"/>
    </source>
</evidence>